<dbReference type="Pfam" id="PF05973">
    <property type="entry name" value="Gp49"/>
    <property type="match status" value="1"/>
</dbReference>
<name>A0ABS3LBC9_9ENTE</name>
<reference evidence="1 2" key="1">
    <citation type="submission" date="2021-03" db="EMBL/GenBank/DDBJ databases">
        <title>Enterococcal diversity collection.</title>
        <authorList>
            <person name="Gilmore M.S."/>
            <person name="Schwartzman J."/>
            <person name="Van Tyne D."/>
            <person name="Martin M."/>
            <person name="Earl A.M."/>
            <person name="Manson A.L."/>
            <person name="Straub T."/>
            <person name="Salamzade R."/>
            <person name="Saavedra J."/>
            <person name="Lebreton F."/>
            <person name="Prichula J."/>
            <person name="Schaufler K."/>
            <person name="Gaca A."/>
            <person name="Sgardioli B."/>
            <person name="Wagenaar J."/>
            <person name="Strong T."/>
        </authorList>
    </citation>
    <scope>NUCLEOTIDE SEQUENCE [LARGE SCALE GENOMIC DNA]</scope>
    <source>
        <strain evidence="1 2">669A</strain>
    </source>
</reference>
<organism evidence="1 2">
    <name type="scientific">Candidatus Enterococcus moelleringii</name>
    <dbReference type="NCBI Taxonomy" id="2815325"/>
    <lineage>
        <taxon>Bacteria</taxon>
        <taxon>Bacillati</taxon>
        <taxon>Bacillota</taxon>
        <taxon>Bacilli</taxon>
        <taxon>Lactobacillales</taxon>
        <taxon>Enterococcaceae</taxon>
        <taxon>Enterococcus</taxon>
    </lineage>
</organism>
<dbReference type="RefSeq" id="WP_207673250.1">
    <property type="nucleotide sequence ID" value="NZ_JAFREM010000014.1"/>
</dbReference>
<proteinExistence type="predicted"/>
<comment type="caution">
    <text evidence="1">The sequence shown here is derived from an EMBL/GenBank/DDBJ whole genome shotgun (WGS) entry which is preliminary data.</text>
</comment>
<dbReference type="EMBL" id="JAFREM010000014">
    <property type="protein sequence ID" value="MBO1306318.1"/>
    <property type="molecule type" value="Genomic_DNA"/>
</dbReference>
<accession>A0ABS3LBC9</accession>
<evidence type="ECO:0000313" key="1">
    <source>
        <dbReference type="EMBL" id="MBO1306318.1"/>
    </source>
</evidence>
<dbReference type="Proteomes" id="UP000664601">
    <property type="component" value="Unassembled WGS sequence"/>
</dbReference>
<evidence type="ECO:0000313" key="2">
    <source>
        <dbReference type="Proteomes" id="UP000664601"/>
    </source>
</evidence>
<sequence length="114" mass="13890">MNRPVFDWGEEFEDFLRSLNVKDEAKIRTLIDRVEATDLQDSIRKERVKKLSKNIYELRSQTDEHWLRGCYFQIQGNSYWITHGFSKKNNKTPKREIKRAETIRTTYFRRKTDE</sequence>
<gene>
    <name evidence="1" type="ORF">JZO70_09110</name>
</gene>
<dbReference type="InterPro" id="IPR009241">
    <property type="entry name" value="HigB-like"/>
</dbReference>
<keyword evidence="2" id="KW-1185">Reference proteome</keyword>
<protein>
    <submittedName>
        <fullName evidence="1">Type II toxin-antitoxin system RelE/ParE family toxin</fullName>
    </submittedName>
</protein>